<feature type="compositionally biased region" description="Low complexity" evidence="1">
    <location>
        <begin position="116"/>
        <end position="153"/>
    </location>
</feature>
<dbReference type="OrthoDB" id="270777at2157"/>
<dbReference type="STRING" id="890420.SAMN05216226_11110"/>
<evidence type="ECO:0000256" key="1">
    <source>
        <dbReference type="SAM" id="MobiDB-lite"/>
    </source>
</evidence>
<keyword evidence="5" id="KW-1185">Reference proteome</keyword>
<name>A0A1G8XDC2_9EURY</name>
<proteinExistence type="predicted"/>
<feature type="region of interest" description="Disordered" evidence="1">
    <location>
        <begin position="99"/>
        <end position="178"/>
    </location>
</feature>
<feature type="transmembrane region" description="Helical" evidence="2">
    <location>
        <begin position="333"/>
        <end position="355"/>
    </location>
</feature>
<feature type="domain" description="DUF7978" evidence="3">
    <location>
        <begin position="168"/>
        <end position="356"/>
    </location>
</feature>
<reference evidence="4 5" key="1">
    <citation type="submission" date="2016-10" db="EMBL/GenBank/DDBJ databases">
        <authorList>
            <person name="de Groot N.N."/>
        </authorList>
    </citation>
    <scope>NUCLEOTIDE SEQUENCE [LARGE SCALE GENOMIC DNA]</scope>
    <source>
        <strain evidence="4 5">IBRC-M10015</strain>
    </source>
</reference>
<evidence type="ECO:0000259" key="3">
    <source>
        <dbReference type="Pfam" id="PF25933"/>
    </source>
</evidence>
<dbReference type="Proteomes" id="UP000198856">
    <property type="component" value="Unassembled WGS sequence"/>
</dbReference>
<dbReference type="Pfam" id="PF25933">
    <property type="entry name" value="DUF7978"/>
    <property type="match status" value="1"/>
</dbReference>
<gene>
    <name evidence="4" type="ORF">SAMN05216226_11110</name>
</gene>
<dbReference type="AlphaFoldDB" id="A0A1G8XDC2"/>
<organism evidence="4 5">
    <name type="scientific">Halovenus aranensis</name>
    <dbReference type="NCBI Taxonomy" id="890420"/>
    <lineage>
        <taxon>Archaea</taxon>
        <taxon>Methanobacteriati</taxon>
        <taxon>Methanobacteriota</taxon>
        <taxon>Stenosarchaea group</taxon>
        <taxon>Halobacteria</taxon>
        <taxon>Halobacteriales</taxon>
        <taxon>Haloarculaceae</taxon>
        <taxon>Halovenus</taxon>
    </lineage>
</organism>
<evidence type="ECO:0000256" key="2">
    <source>
        <dbReference type="SAM" id="Phobius"/>
    </source>
</evidence>
<dbReference type="RefSeq" id="WP_092703205.1">
    <property type="nucleotide sequence ID" value="NZ_FNFC01000011.1"/>
</dbReference>
<feature type="transmembrane region" description="Helical" evidence="2">
    <location>
        <begin position="298"/>
        <end position="321"/>
    </location>
</feature>
<keyword evidence="2" id="KW-0472">Membrane</keyword>
<sequence length="359" mass="38180">MAGKDTRGLEEIVEQHLAGTGWDADREEVARGMYRVIGLDPETSRRRLVLVVPAVTAAVTVEDIEWLVDDAESAGADIVEVTAAGTVTDQARQRADQYNISVEDPDSYQSTGGAGQQRQTQSRGRQQPPQQQSPGVDGGQSPPQQSPGVDSGQRPPRGQASQPRGQMSREGHSNANPAAMLSSGFRPVGGFLYGLLGFILSFTFTTIYFFYRLNEITDGNIDAVLPDEIQAFGWAFYNANMVDITVSAGGASVEVINYLDRIDKLNGVVFYGMIALMLFISGYSVASRVTDPLTGPEGAVAGASVVVGYLPLLAAGTFLFTTEELGATAGPEIGVTLLLWGIIYSVVFGGIGGYLSRGL</sequence>
<accession>A0A1G8XDC2</accession>
<dbReference type="InterPro" id="IPR058284">
    <property type="entry name" value="DUF7978"/>
</dbReference>
<feature type="transmembrane region" description="Helical" evidence="2">
    <location>
        <begin position="268"/>
        <end position="286"/>
    </location>
</feature>
<feature type="transmembrane region" description="Helical" evidence="2">
    <location>
        <begin position="190"/>
        <end position="211"/>
    </location>
</feature>
<evidence type="ECO:0000313" key="4">
    <source>
        <dbReference type="EMBL" id="SDJ88471.1"/>
    </source>
</evidence>
<keyword evidence="2" id="KW-1133">Transmembrane helix</keyword>
<dbReference type="EMBL" id="FNFC01000011">
    <property type="protein sequence ID" value="SDJ88471.1"/>
    <property type="molecule type" value="Genomic_DNA"/>
</dbReference>
<keyword evidence="2" id="KW-0812">Transmembrane</keyword>
<protein>
    <recommendedName>
        <fullName evidence="3">DUF7978 domain-containing protein</fullName>
    </recommendedName>
</protein>
<evidence type="ECO:0000313" key="5">
    <source>
        <dbReference type="Proteomes" id="UP000198856"/>
    </source>
</evidence>